<protein>
    <submittedName>
        <fullName evidence="5">Site-specific recombinase XerD</fullName>
    </submittedName>
</protein>
<evidence type="ECO:0000256" key="1">
    <source>
        <dbReference type="ARBA" id="ARBA00008857"/>
    </source>
</evidence>
<organism evidence="5 6">
    <name type="scientific">Hymenobacter daecheongensis DSM 21074</name>
    <dbReference type="NCBI Taxonomy" id="1121955"/>
    <lineage>
        <taxon>Bacteria</taxon>
        <taxon>Pseudomonadati</taxon>
        <taxon>Bacteroidota</taxon>
        <taxon>Cytophagia</taxon>
        <taxon>Cytophagales</taxon>
        <taxon>Hymenobacteraceae</taxon>
        <taxon>Hymenobacter</taxon>
    </lineage>
</organism>
<dbReference type="PANTHER" id="PTHR30349:SF64">
    <property type="entry name" value="PROPHAGE INTEGRASE INTD-RELATED"/>
    <property type="match status" value="1"/>
</dbReference>
<evidence type="ECO:0000313" key="5">
    <source>
        <dbReference type="EMBL" id="SHI43717.1"/>
    </source>
</evidence>
<dbReference type="GO" id="GO:0015074">
    <property type="term" value="P:DNA integration"/>
    <property type="evidence" value="ECO:0007669"/>
    <property type="project" value="InterPro"/>
</dbReference>
<dbReference type="AlphaFoldDB" id="A0A1M6B4X8"/>
<evidence type="ECO:0000259" key="4">
    <source>
        <dbReference type="PROSITE" id="PS51898"/>
    </source>
</evidence>
<dbReference type="InterPro" id="IPR050090">
    <property type="entry name" value="Tyrosine_recombinase_XerCD"/>
</dbReference>
<dbReference type="PANTHER" id="PTHR30349">
    <property type="entry name" value="PHAGE INTEGRASE-RELATED"/>
    <property type="match status" value="1"/>
</dbReference>
<dbReference type="CDD" id="cd01185">
    <property type="entry name" value="INTN1_C_like"/>
    <property type="match status" value="1"/>
</dbReference>
<dbReference type="InterPro" id="IPR002104">
    <property type="entry name" value="Integrase_catalytic"/>
</dbReference>
<dbReference type="InterPro" id="IPR010998">
    <property type="entry name" value="Integrase_recombinase_N"/>
</dbReference>
<keyword evidence="3" id="KW-0233">DNA recombination</keyword>
<gene>
    <name evidence="5" type="ORF">SAMN02745146_0874</name>
</gene>
<dbReference type="GO" id="GO:0003677">
    <property type="term" value="F:DNA binding"/>
    <property type="evidence" value="ECO:0007669"/>
    <property type="project" value="UniProtKB-KW"/>
</dbReference>
<dbReference type="InterPro" id="IPR013762">
    <property type="entry name" value="Integrase-like_cat_sf"/>
</dbReference>
<dbReference type="Pfam" id="PF13102">
    <property type="entry name" value="Phage_int_SAM_5"/>
    <property type="match status" value="1"/>
</dbReference>
<dbReference type="InterPro" id="IPR011010">
    <property type="entry name" value="DNA_brk_join_enz"/>
</dbReference>
<dbReference type="Gene3D" id="1.10.443.10">
    <property type="entry name" value="Intergrase catalytic core"/>
    <property type="match status" value="1"/>
</dbReference>
<reference evidence="5 6" key="1">
    <citation type="submission" date="2016-11" db="EMBL/GenBank/DDBJ databases">
        <authorList>
            <person name="Jaros S."/>
            <person name="Januszkiewicz K."/>
            <person name="Wedrychowicz H."/>
        </authorList>
    </citation>
    <scope>NUCLEOTIDE SEQUENCE [LARGE SCALE GENOMIC DNA]</scope>
    <source>
        <strain evidence="5 6">DSM 21074</strain>
    </source>
</reference>
<dbReference type="Pfam" id="PF00589">
    <property type="entry name" value="Phage_integrase"/>
    <property type="match status" value="1"/>
</dbReference>
<dbReference type="SUPFAM" id="SSF56349">
    <property type="entry name" value="DNA breaking-rejoining enzymes"/>
    <property type="match status" value="1"/>
</dbReference>
<keyword evidence="2" id="KW-0238">DNA-binding</keyword>
<feature type="domain" description="Tyr recombinase" evidence="4">
    <location>
        <begin position="215"/>
        <end position="402"/>
    </location>
</feature>
<keyword evidence="6" id="KW-1185">Reference proteome</keyword>
<sequence>MATVSFHLKRPKSEEPTVVYMSIYAHGKQIKVYTDVKADPREWEGGEQRFKVRGYTGNKSLNLALDRMQEMVEKLYKDGLAKGIVPTAQDYRDAIEPKEEVAIVSNIPLSDFAAFIERHGLTKEAATVKSLRTTLSHLTRFCQISGFVKKGLDLQYNQFTTGFYDAFTVYLVEIAGLRDSSIKKQLALLKQFLTYATDLGRPVDKGYKTWKWSNHEPEVIALMQGELKQLEDLELPMGHYLNNARALFLLSCYTGLRFSDVEALKPEHDHKDRLRLTTKKTRDRLIIPINPKARVILDNLWAGKVHCITNQKLNAFIKDLALKAGLNRQVEQVIYRAGKRSEEIKPLHELISSHCGRRTFVTLALEQGLPWDVIMKVTGHKQFKAFNRYIQVTEDRQIAAFSVMWK</sequence>
<dbReference type="STRING" id="1121955.SAMN02745146_0874"/>
<comment type="similarity">
    <text evidence="1">Belongs to the 'phage' integrase family.</text>
</comment>
<dbReference type="InterPro" id="IPR025269">
    <property type="entry name" value="SAM-like_dom"/>
</dbReference>
<dbReference type="EMBL" id="FQYN01000001">
    <property type="protein sequence ID" value="SHI43717.1"/>
    <property type="molecule type" value="Genomic_DNA"/>
</dbReference>
<accession>A0A1M6B4X8</accession>
<dbReference type="PROSITE" id="PS51898">
    <property type="entry name" value="TYR_RECOMBINASE"/>
    <property type="match status" value="1"/>
</dbReference>
<dbReference type="Gene3D" id="1.10.150.130">
    <property type="match status" value="1"/>
</dbReference>
<evidence type="ECO:0000313" key="6">
    <source>
        <dbReference type="Proteomes" id="UP000184418"/>
    </source>
</evidence>
<dbReference type="GO" id="GO:0006310">
    <property type="term" value="P:DNA recombination"/>
    <property type="evidence" value="ECO:0007669"/>
    <property type="project" value="UniProtKB-KW"/>
</dbReference>
<dbReference type="Proteomes" id="UP000184418">
    <property type="component" value="Unassembled WGS sequence"/>
</dbReference>
<name>A0A1M6B4X8_9BACT</name>
<evidence type="ECO:0000256" key="2">
    <source>
        <dbReference type="ARBA" id="ARBA00023125"/>
    </source>
</evidence>
<proteinExistence type="inferred from homology"/>
<evidence type="ECO:0000256" key="3">
    <source>
        <dbReference type="ARBA" id="ARBA00023172"/>
    </source>
</evidence>